<organism evidence="1 2">
    <name type="scientific">Leuconostoc kimchii</name>
    <dbReference type="NCBI Taxonomy" id="136609"/>
    <lineage>
        <taxon>Bacteria</taxon>
        <taxon>Bacillati</taxon>
        <taxon>Bacillota</taxon>
        <taxon>Bacilli</taxon>
        <taxon>Lactobacillales</taxon>
        <taxon>Lactobacillaceae</taxon>
        <taxon>Leuconostoc</taxon>
    </lineage>
</organism>
<evidence type="ECO:0000313" key="2">
    <source>
        <dbReference type="Proteomes" id="UP000295756"/>
    </source>
</evidence>
<dbReference type="EMBL" id="CP037939">
    <property type="protein sequence ID" value="QBR48087.1"/>
    <property type="molecule type" value="Genomic_DNA"/>
</dbReference>
<gene>
    <name evidence="1" type="ORF">EW139_08085</name>
</gene>
<evidence type="ECO:0000313" key="1">
    <source>
        <dbReference type="EMBL" id="QBR48087.1"/>
    </source>
</evidence>
<keyword evidence="2" id="KW-1185">Reference proteome</keyword>
<sequence>MNKITGKNTLNKFINIIGTRIAQNDRDRNIDIENIKYLVTSNLKRDDKLKQIQAWGLSLAPMYPSKNVSIWTRDKKTSIGKIDENGNVTLN</sequence>
<protein>
    <submittedName>
        <fullName evidence="1">Uncharacterized protein</fullName>
    </submittedName>
</protein>
<name>A0ABX5SL20_9LACO</name>
<reference evidence="1 2" key="1">
    <citation type="submission" date="2019-03" db="EMBL/GenBank/DDBJ databases">
        <title>Complete Genome Sequence of Leuconostoc kimchii strain NKJ218 Isolated from Homemade Kimchi.</title>
        <authorList>
            <person name="Jung J.Y."/>
            <person name="Jin H.M."/>
            <person name="Jung J.-W."/>
            <person name="Lee S.-Y."/>
            <person name="Ryu B.-G."/>
            <person name="Han S.-S."/>
            <person name="Kang H.K."/>
            <person name="Choi H.W."/>
            <person name="Chung E.J."/>
            <person name="Choi K.-M."/>
        </authorList>
    </citation>
    <scope>NUCLEOTIDE SEQUENCE [LARGE SCALE GENOMIC DNA]</scope>
    <source>
        <strain evidence="1 2">NKJ218</strain>
    </source>
</reference>
<dbReference type="Proteomes" id="UP000295756">
    <property type="component" value="Chromosome"/>
</dbReference>
<proteinExistence type="predicted"/>
<accession>A0ABX5SL20</accession>